<proteinExistence type="predicted"/>
<dbReference type="AlphaFoldDB" id="A0A0V0H125"/>
<name>A0A0V0H125_SOLCH</name>
<protein>
    <submittedName>
        <fullName evidence="1">Putative ovule protein</fullName>
    </submittedName>
</protein>
<organism evidence="1">
    <name type="scientific">Solanum chacoense</name>
    <name type="common">Chaco potato</name>
    <dbReference type="NCBI Taxonomy" id="4108"/>
    <lineage>
        <taxon>Eukaryota</taxon>
        <taxon>Viridiplantae</taxon>
        <taxon>Streptophyta</taxon>
        <taxon>Embryophyta</taxon>
        <taxon>Tracheophyta</taxon>
        <taxon>Spermatophyta</taxon>
        <taxon>Magnoliopsida</taxon>
        <taxon>eudicotyledons</taxon>
        <taxon>Gunneridae</taxon>
        <taxon>Pentapetalae</taxon>
        <taxon>asterids</taxon>
        <taxon>lamiids</taxon>
        <taxon>Solanales</taxon>
        <taxon>Solanaceae</taxon>
        <taxon>Solanoideae</taxon>
        <taxon>Solaneae</taxon>
        <taxon>Solanum</taxon>
    </lineage>
</organism>
<reference evidence="1" key="1">
    <citation type="submission" date="2015-12" db="EMBL/GenBank/DDBJ databases">
        <title>Gene expression during late stages of embryo sac development: a critical building block for successful pollen-pistil interactions.</title>
        <authorList>
            <person name="Liu Y."/>
            <person name="Joly V."/>
            <person name="Sabar M."/>
            <person name="Matton D.P."/>
        </authorList>
    </citation>
    <scope>NUCLEOTIDE SEQUENCE</scope>
</reference>
<accession>A0A0V0H125</accession>
<sequence length="72" mass="8397">MQLLSIFAFSFLLTKGKKTTLQLHRLQNMKLLRAQISSLSTCPLDCPIPYPQIDWLLQLFTCITNEERFQPI</sequence>
<dbReference type="EMBL" id="GEDG01027051">
    <property type="protein sequence ID" value="JAP14101.1"/>
    <property type="molecule type" value="Transcribed_RNA"/>
</dbReference>
<evidence type="ECO:0000313" key="1">
    <source>
        <dbReference type="EMBL" id="JAP14101.1"/>
    </source>
</evidence>